<keyword evidence="11" id="KW-0560">Oxidoreductase</keyword>
<dbReference type="Pfam" id="PF00501">
    <property type="entry name" value="AMP-binding"/>
    <property type="match status" value="1"/>
</dbReference>
<evidence type="ECO:0000256" key="16">
    <source>
        <dbReference type="ARBA" id="ARBA00048414"/>
    </source>
</evidence>
<dbReference type="GO" id="GO:0031177">
    <property type="term" value="F:phosphopantetheine binding"/>
    <property type="evidence" value="ECO:0007669"/>
    <property type="project" value="InterPro"/>
</dbReference>
<dbReference type="UniPathway" id="UPA00033">
    <property type="reaction ID" value="UER00032"/>
</dbReference>
<dbReference type="PROSITE" id="PS00455">
    <property type="entry name" value="AMP_BINDING"/>
    <property type="match status" value="1"/>
</dbReference>
<comment type="catalytic activity">
    <reaction evidence="17">
        <text>(S)-2-amino-6-oxohexanoate + NADP(+) + H2O = L-2-aminoadipate + NADPH + 2 H(+)</text>
        <dbReference type="Rhea" id="RHEA:12304"/>
        <dbReference type="ChEBI" id="CHEBI:15377"/>
        <dbReference type="ChEBI" id="CHEBI:15378"/>
        <dbReference type="ChEBI" id="CHEBI:57783"/>
        <dbReference type="ChEBI" id="CHEBI:58321"/>
        <dbReference type="ChEBI" id="CHEBI:58349"/>
        <dbReference type="ChEBI" id="CHEBI:58672"/>
        <dbReference type="EC" id="1.2.1.31"/>
    </reaction>
</comment>
<dbReference type="NCBIfam" id="TIGR03443">
    <property type="entry name" value="alpha_am_amid"/>
    <property type="match status" value="1"/>
</dbReference>
<evidence type="ECO:0000313" key="20">
    <source>
        <dbReference type="EMBL" id="POY75934.1"/>
    </source>
</evidence>
<protein>
    <recommendedName>
        <fullName evidence="14">Alpha-aminoadipate reductase</fullName>
        <ecNumber evidence="6">1.2.1.31</ecNumber>
        <ecNumber evidence="5">1.2.1.95</ecNumber>
    </recommendedName>
    <alternativeName>
        <fullName evidence="13">L-aminoadipate-semialdehyde dehydrogenase</fullName>
    </alternativeName>
</protein>
<evidence type="ECO:0000256" key="15">
    <source>
        <dbReference type="ARBA" id="ARBA00048260"/>
    </source>
</evidence>
<dbReference type="PANTHER" id="PTHR44845:SF1">
    <property type="entry name" value="L-2-AMINOADIPATE REDUCTASE"/>
    <property type="match status" value="1"/>
</dbReference>
<evidence type="ECO:0000256" key="6">
    <source>
        <dbReference type="ARBA" id="ARBA00013073"/>
    </source>
</evidence>
<dbReference type="SUPFAM" id="SSF56801">
    <property type="entry name" value="Acetyl-CoA synthetase-like"/>
    <property type="match status" value="1"/>
</dbReference>
<dbReference type="InterPro" id="IPR010080">
    <property type="entry name" value="Thioester_reductase-like_dom"/>
</dbReference>
<dbReference type="InterPro" id="IPR020845">
    <property type="entry name" value="AMP-binding_CS"/>
</dbReference>
<keyword evidence="12" id="KW-0457">Lysine biosynthesis</keyword>
<keyword evidence="7" id="KW-0596">Phosphopantetheine</keyword>
<evidence type="ECO:0000256" key="3">
    <source>
        <dbReference type="ARBA" id="ARBA00004827"/>
    </source>
</evidence>
<comment type="function">
    <text evidence="2">Catalyzes the activation of alpha-aminoadipate by ATP-dependent adenylation and the reduction of activated alpha-aminoadipate by NADPH. The activated alpha-aminoadipate is bound to the phosphopantheinyl group of the enzyme itself before it is reduced to (S)-2-amino-6-oxohexanoate.</text>
</comment>
<dbReference type="SUPFAM" id="SSF47336">
    <property type="entry name" value="ACP-like"/>
    <property type="match status" value="1"/>
</dbReference>
<evidence type="ECO:0000259" key="19">
    <source>
        <dbReference type="PROSITE" id="PS50075"/>
    </source>
</evidence>
<dbReference type="InterPro" id="IPR013120">
    <property type="entry name" value="FAR_NAD-bd"/>
</dbReference>
<dbReference type="InterPro" id="IPR036291">
    <property type="entry name" value="NAD(P)-bd_dom_sf"/>
</dbReference>
<dbReference type="Gene3D" id="3.30.300.30">
    <property type="match status" value="1"/>
</dbReference>
<dbReference type="Gene3D" id="3.40.50.12780">
    <property type="entry name" value="N-terminal domain of ligase-like"/>
    <property type="match status" value="1"/>
</dbReference>
<evidence type="ECO:0000256" key="13">
    <source>
        <dbReference type="ARBA" id="ARBA00031335"/>
    </source>
</evidence>
<evidence type="ECO:0000256" key="7">
    <source>
        <dbReference type="ARBA" id="ARBA00022450"/>
    </source>
</evidence>
<keyword evidence="21" id="KW-1185">Reference proteome</keyword>
<evidence type="ECO:0000256" key="5">
    <source>
        <dbReference type="ARBA" id="ARBA00012913"/>
    </source>
</evidence>
<dbReference type="Pfam" id="PF00550">
    <property type="entry name" value="PP-binding"/>
    <property type="match status" value="1"/>
</dbReference>
<dbReference type="Gene3D" id="3.30.559.30">
    <property type="entry name" value="Nonribosomal peptide synthetase, condensation domain"/>
    <property type="match status" value="1"/>
</dbReference>
<keyword evidence="9" id="KW-0028">Amino-acid biosynthesis</keyword>
<dbReference type="NCBIfam" id="TIGR01733">
    <property type="entry name" value="AA-adenyl-dom"/>
    <property type="match status" value="1"/>
</dbReference>
<comment type="cofactor">
    <cofactor evidence="1">
        <name>pantetheine 4'-phosphate</name>
        <dbReference type="ChEBI" id="CHEBI:47942"/>
    </cofactor>
</comment>
<dbReference type="Gene3D" id="1.10.1200.10">
    <property type="entry name" value="ACP-like"/>
    <property type="match status" value="1"/>
</dbReference>
<proteinExistence type="inferred from homology"/>
<dbReference type="STRING" id="741276.A0A2S5BGP4"/>
<evidence type="ECO:0000256" key="2">
    <source>
        <dbReference type="ARBA" id="ARBA00003499"/>
    </source>
</evidence>
<reference evidence="20 21" key="1">
    <citation type="journal article" date="2018" name="Front. Microbiol.">
        <title>Prospects for Fungal Bioremediation of Acidic Radioactive Waste Sites: Characterization and Genome Sequence of Rhodotorula taiwanensis MD1149.</title>
        <authorList>
            <person name="Tkavc R."/>
            <person name="Matrosova V.Y."/>
            <person name="Grichenko O.E."/>
            <person name="Gostincar C."/>
            <person name="Volpe R.P."/>
            <person name="Klimenkova P."/>
            <person name="Gaidamakova E.K."/>
            <person name="Zhou C.E."/>
            <person name="Stewart B.J."/>
            <person name="Lyman M.G."/>
            <person name="Malfatti S.A."/>
            <person name="Rubinfeld B."/>
            <person name="Courtot M."/>
            <person name="Singh J."/>
            <person name="Dalgard C.L."/>
            <person name="Hamilton T."/>
            <person name="Frey K.G."/>
            <person name="Gunde-Cimerman N."/>
            <person name="Dugan L."/>
            <person name="Daly M.J."/>
        </authorList>
    </citation>
    <scope>NUCLEOTIDE SEQUENCE [LARGE SCALE GENOMIC DNA]</scope>
    <source>
        <strain evidence="20 21">MD1149</strain>
    </source>
</reference>
<evidence type="ECO:0000256" key="17">
    <source>
        <dbReference type="ARBA" id="ARBA00049537"/>
    </source>
</evidence>
<dbReference type="Proteomes" id="UP000237144">
    <property type="component" value="Unassembled WGS sequence"/>
</dbReference>
<dbReference type="InterPro" id="IPR014397">
    <property type="entry name" value="Lys2"/>
</dbReference>
<dbReference type="InterPro" id="IPR036736">
    <property type="entry name" value="ACP-like_sf"/>
</dbReference>
<dbReference type="GO" id="GO:0004043">
    <property type="term" value="F:L-aminoadipate-semialdehyde dehydrogenase [NAD(P)+] activity"/>
    <property type="evidence" value="ECO:0007669"/>
    <property type="project" value="UniProtKB-EC"/>
</dbReference>
<evidence type="ECO:0000313" key="21">
    <source>
        <dbReference type="Proteomes" id="UP000237144"/>
    </source>
</evidence>
<dbReference type="InterPro" id="IPR042099">
    <property type="entry name" value="ANL_N_sf"/>
</dbReference>
<dbReference type="PANTHER" id="PTHR44845">
    <property type="entry name" value="CARRIER DOMAIN-CONTAINING PROTEIN"/>
    <property type="match status" value="1"/>
</dbReference>
<gene>
    <name evidence="20" type="ORF">BMF94_1018</name>
</gene>
<dbReference type="PROSITE" id="PS50075">
    <property type="entry name" value="CARRIER"/>
    <property type="match status" value="1"/>
</dbReference>
<dbReference type="EMBL" id="PJQD01000009">
    <property type="protein sequence ID" value="POY75934.1"/>
    <property type="molecule type" value="Genomic_DNA"/>
</dbReference>
<keyword evidence="8" id="KW-0597">Phosphoprotein</keyword>
<comment type="caution">
    <text evidence="20">The sequence shown here is derived from an EMBL/GenBank/DDBJ whole genome shotgun (WGS) entry which is preliminary data.</text>
</comment>
<comment type="catalytic activity">
    <reaction evidence="15">
        <text>(S)-2-amino-6-oxohexanoate + AMP + diphosphate + NADP(+) = L-2-aminoadipate + ATP + NADPH + H(+)</text>
        <dbReference type="Rhea" id="RHEA:46936"/>
        <dbReference type="ChEBI" id="CHEBI:15378"/>
        <dbReference type="ChEBI" id="CHEBI:30616"/>
        <dbReference type="ChEBI" id="CHEBI:33019"/>
        <dbReference type="ChEBI" id="CHEBI:57783"/>
        <dbReference type="ChEBI" id="CHEBI:58321"/>
        <dbReference type="ChEBI" id="CHEBI:58349"/>
        <dbReference type="ChEBI" id="CHEBI:58672"/>
        <dbReference type="ChEBI" id="CHEBI:456215"/>
        <dbReference type="EC" id="1.2.1.95"/>
    </reaction>
</comment>
<dbReference type="PROSITE" id="PS00012">
    <property type="entry name" value="PHOSPHOPANTETHEINE"/>
    <property type="match status" value="1"/>
</dbReference>
<comment type="catalytic activity">
    <reaction evidence="16">
        <text>(S)-2-amino-6-oxohexanoate + NAD(+) + H2O = L-2-aminoadipate + NADH + 2 H(+)</text>
        <dbReference type="Rhea" id="RHEA:12308"/>
        <dbReference type="ChEBI" id="CHEBI:15377"/>
        <dbReference type="ChEBI" id="CHEBI:15378"/>
        <dbReference type="ChEBI" id="CHEBI:57540"/>
        <dbReference type="ChEBI" id="CHEBI:57945"/>
        <dbReference type="ChEBI" id="CHEBI:58321"/>
        <dbReference type="ChEBI" id="CHEBI:58672"/>
        <dbReference type="EC" id="1.2.1.31"/>
    </reaction>
</comment>
<evidence type="ECO:0000256" key="12">
    <source>
        <dbReference type="ARBA" id="ARBA00023154"/>
    </source>
</evidence>
<dbReference type="InterPro" id="IPR009081">
    <property type="entry name" value="PP-bd_ACP"/>
</dbReference>
<comment type="pathway">
    <text evidence="3">Amino-acid biosynthesis; L-lysine biosynthesis via AAA pathway; L-lysine from L-alpha-aminoadipate (fungal route): step 1/3.</text>
</comment>
<name>A0A2S5BGP4_9BASI</name>
<organism evidence="20 21">
    <name type="scientific">Rhodotorula taiwanensis</name>
    <dbReference type="NCBI Taxonomy" id="741276"/>
    <lineage>
        <taxon>Eukaryota</taxon>
        <taxon>Fungi</taxon>
        <taxon>Dikarya</taxon>
        <taxon>Basidiomycota</taxon>
        <taxon>Pucciniomycotina</taxon>
        <taxon>Microbotryomycetes</taxon>
        <taxon>Sporidiobolales</taxon>
        <taxon>Sporidiobolaceae</taxon>
        <taxon>Rhodotorula</taxon>
    </lineage>
</organism>
<evidence type="ECO:0000256" key="18">
    <source>
        <dbReference type="SAM" id="MobiDB-lite"/>
    </source>
</evidence>
<feature type="compositionally biased region" description="Low complexity" evidence="18">
    <location>
        <begin position="240"/>
        <end position="256"/>
    </location>
</feature>
<dbReference type="EC" id="1.2.1.31" evidence="6"/>
<dbReference type="InterPro" id="IPR006162">
    <property type="entry name" value="Ppantetheine_attach_site"/>
</dbReference>
<dbReference type="CDD" id="cd05235">
    <property type="entry name" value="SDR_e1"/>
    <property type="match status" value="1"/>
</dbReference>
<evidence type="ECO:0000256" key="11">
    <source>
        <dbReference type="ARBA" id="ARBA00023002"/>
    </source>
</evidence>
<dbReference type="PIRSF" id="PIRSF001617">
    <property type="entry name" value="Alpha-AR"/>
    <property type="match status" value="1"/>
</dbReference>
<dbReference type="NCBIfam" id="TIGR01746">
    <property type="entry name" value="Thioester-redct"/>
    <property type="match status" value="1"/>
</dbReference>
<dbReference type="SUPFAM" id="SSF51735">
    <property type="entry name" value="NAD(P)-binding Rossmann-fold domains"/>
    <property type="match status" value="1"/>
</dbReference>
<dbReference type="SMART" id="SM00823">
    <property type="entry name" value="PKS_PP"/>
    <property type="match status" value="1"/>
</dbReference>
<dbReference type="Gene3D" id="3.40.50.720">
    <property type="entry name" value="NAD(P)-binding Rossmann-like Domain"/>
    <property type="match status" value="1"/>
</dbReference>
<evidence type="ECO:0000256" key="1">
    <source>
        <dbReference type="ARBA" id="ARBA00001957"/>
    </source>
</evidence>
<dbReference type="InterPro" id="IPR010071">
    <property type="entry name" value="AA_adenyl_dom"/>
</dbReference>
<comment type="similarity">
    <text evidence="4">Belongs to the ATP-dependent AMP-binding enzyme family.</text>
</comment>
<evidence type="ECO:0000256" key="9">
    <source>
        <dbReference type="ARBA" id="ARBA00022605"/>
    </source>
</evidence>
<keyword evidence="10" id="KW-0521">NADP</keyword>
<dbReference type="EC" id="1.2.1.95" evidence="5"/>
<dbReference type="InterPro" id="IPR000873">
    <property type="entry name" value="AMP-dep_synth/lig_dom"/>
</dbReference>
<dbReference type="OrthoDB" id="329835at2759"/>
<evidence type="ECO:0000256" key="10">
    <source>
        <dbReference type="ARBA" id="ARBA00022857"/>
    </source>
</evidence>
<accession>A0A2S5BGP4</accession>
<dbReference type="SUPFAM" id="SSF52777">
    <property type="entry name" value="CoA-dependent acyltransferases"/>
    <property type="match status" value="1"/>
</dbReference>
<evidence type="ECO:0000256" key="4">
    <source>
        <dbReference type="ARBA" id="ARBA00006432"/>
    </source>
</evidence>
<sequence length="1509" mass="164806">MTADKALLQRWLTRLADLPQLALPTDYPRPSGENHLSMVEVRDERQLDHRTGAALLRLALYDEDEGISSDEDDDEDVEQTARGIQAALDSTDAPGTGRREKNRPTAFHILLAAFAVLLHRYTGEADIIIATSSSTSPEPLLLRIKLDPNDSFWSLVKSVQFLEAEAEADKISYDELLEALPGYGKEAQKEGGIAPPPVFRVRFIDQTEATDSSFLDSTSLTTDLTVFVSTTPASEPAQDASGSGSASGTATPTTPSLLRTSFQFTPPRISLTLSYNSLIFSQPRISLTVDQLLHLVHHVSSHPQDQIGSISLLTSKQRKILPDPKAELEWCGYRGAITDIFSRNAQSHPDRTCIVESVAPEQFGEKNVERTFTYRQIDEASNVLAHHLVQSGVQREEVVTVYSTRGGHLVVAVMGVLKAGATFSVIDPAYPPARQTNYLQVAQPRALVILAAAGKLLPPVRQYVSEKLSIRVEVPALQLTSSGLVLGSAPSVDQASSDVFAAVQSRASEPLNIPLGPDSVGTLSFTSGSTGIPKGVRGRHFSLTHFFPWMKERFGLSEESRFTMLSGIAHDPIQRDIFTPLFLGASLYIPTAEDIGTPGRLAEWMADQAVTVTHLTPAMGQLLSAQATSLIPSLRNAFFVGDILTKRDCTRLQQLAQNCRIINMFGTTETQRAVSYFPIPPLSEDATFLKTRKDIMPAGQGMINVQLLVVNRTDKNQICAVGEVGEIYVRAGGLAEGYLQLPDATREKFVENWFGQGVERVDAIAQMSDAEAPWKPWWHGIRDRMYRTGDLGRYNPDGTVECTGRADDQIKIRGFRIELGEIDTHLSRHPAVRENVTLVRRDKYEEKVLVAYFVPLVGSAELEGLVSGTDEDETEEQREGNKVSQTEVAKGLRRYGRLIKNIREYLKTKLPSYSVPSALLPVIVPLARMPLNPNGKVDKPALPFPDTVAAAAASVSGKGASKATTKQKLVPSEQIIHDIWLKLLPSPPAEIPLDDSFFDLGGHSILATRLIFELRKSLAPGLPLGLVFDFPTIRSLAKEIDSLRDADLGFAKSSGPNANGDAAGAADNEYSEDADALAKTLRESYEKPAPKDERKVVFLTGATGFLGAFILRDLLAVDRRGGQVAKVICHVRAGSKEKAMQRLRESGEGRGAWEEEWVSQGRLEVVVGDLEKEKLGMSEDEWTRVAQETDVIVHNGAIVHWVYPYKQLRAANVLATLAVIELAATTRPKALSFVSTTAAIEKSHYVRLADSIVQAGGKGVPESDSLDAGKTGLKGGYGQSKWVSERLVLEAGRRGLAGSIVRPAYIVGDSTSAVTNTDDFLWRLVKGCIQLGHIPDIHNTINMVPVDHVARITACAALQDPSHALRVHHVTARPAPRFNRFLAALKLYGYKVETTEYLPWRSLLEQHVLRVQDNALFPLLHFVLDDLPTSTKAAELDDTNTVALLEGFQQPSAVTIDDDQMGRYLAWLIAAGFLEQPPLTGDKGIRALPHLELQAGGARAIGRSSAGTA</sequence>
<dbReference type="InterPro" id="IPR045851">
    <property type="entry name" value="AMP-bd_C_sf"/>
</dbReference>
<evidence type="ECO:0000256" key="8">
    <source>
        <dbReference type="ARBA" id="ARBA00022553"/>
    </source>
</evidence>
<dbReference type="Pfam" id="PF07993">
    <property type="entry name" value="NAD_binding_4"/>
    <property type="match status" value="1"/>
</dbReference>
<dbReference type="InterPro" id="IPR020806">
    <property type="entry name" value="PKS_PP-bd"/>
</dbReference>
<evidence type="ECO:0000256" key="14">
    <source>
        <dbReference type="ARBA" id="ARBA00032195"/>
    </source>
</evidence>
<dbReference type="GO" id="GO:0019878">
    <property type="term" value="P:lysine biosynthetic process via aminoadipic acid"/>
    <property type="evidence" value="ECO:0007669"/>
    <property type="project" value="UniProtKB-UniPathway"/>
</dbReference>
<feature type="domain" description="Carrier" evidence="19">
    <location>
        <begin position="967"/>
        <end position="1044"/>
    </location>
</feature>
<feature type="region of interest" description="Disordered" evidence="18">
    <location>
        <begin position="232"/>
        <end position="258"/>
    </location>
</feature>